<evidence type="ECO:0000256" key="1">
    <source>
        <dbReference type="SAM" id="MobiDB-lite"/>
    </source>
</evidence>
<dbReference type="SMART" id="SM00316">
    <property type="entry name" value="S1"/>
    <property type="match status" value="1"/>
</dbReference>
<comment type="caution">
    <text evidence="3">The sequence shown here is derived from an EMBL/GenBank/DDBJ whole genome shotgun (WGS) entry which is preliminary data.</text>
</comment>
<dbReference type="Proteomes" id="UP001642464">
    <property type="component" value="Unassembled WGS sequence"/>
</dbReference>
<proteinExistence type="predicted"/>
<dbReference type="EMBL" id="CAXAMM010038909">
    <property type="protein sequence ID" value="CAK9082051.1"/>
    <property type="molecule type" value="Genomic_DNA"/>
</dbReference>
<dbReference type="SUPFAM" id="SSF50249">
    <property type="entry name" value="Nucleic acid-binding proteins"/>
    <property type="match status" value="1"/>
</dbReference>
<dbReference type="PROSITE" id="PS50126">
    <property type="entry name" value="S1"/>
    <property type="match status" value="1"/>
</dbReference>
<feature type="region of interest" description="Disordered" evidence="1">
    <location>
        <begin position="383"/>
        <end position="413"/>
    </location>
</feature>
<dbReference type="InterPro" id="IPR003029">
    <property type="entry name" value="S1_domain"/>
</dbReference>
<feature type="region of interest" description="Disordered" evidence="1">
    <location>
        <begin position="34"/>
        <end position="62"/>
    </location>
</feature>
<evidence type="ECO:0000313" key="4">
    <source>
        <dbReference type="Proteomes" id="UP001642464"/>
    </source>
</evidence>
<evidence type="ECO:0000259" key="2">
    <source>
        <dbReference type="PROSITE" id="PS50126"/>
    </source>
</evidence>
<gene>
    <name evidence="3" type="ORF">SCF082_LOCUS39020</name>
</gene>
<feature type="non-terminal residue" evidence="3">
    <location>
        <position position="1"/>
    </location>
</feature>
<feature type="compositionally biased region" description="Basic and acidic residues" evidence="1">
    <location>
        <begin position="39"/>
        <end position="53"/>
    </location>
</feature>
<accession>A0ABP0Q201</accession>
<evidence type="ECO:0000313" key="3">
    <source>
        <dbReference type="EMBL" id="CAK9082051.1"/>
    </source>
</evidence>
<feature type="compositionally biased region" description="Basic and acidic residues" evidence="1">
    <location>
        <begin position="403"/>
        <end position="413"/>
    </location>
</feature>
<reference evidence="3 4" key="1">
    <citation type="submission" date="2024-02" db="EMBL/GenBank/DDBJ databases">
        <authorList>
            <person name="Chen Y."/>
            <person name="Shah S."/>
            <person name="Dougan E. K."/>
            <person name="Thang M."/>
            <person name="Chan C."/>
        </authorList>
    </citation>
    <scope>NUCLEOTIDE SEQUENCE [LARGE SCALE GENOMIC DNA]</scope>
</reference>
<dbReference type="InterPro" id="IPR012340">
    <property type="entry name" value="NA-bd_OB-fold"/>
</dbReference>
<sequence length="589" mass="65703">PNYGRPEDADVGPNTYGDYSSQVAKVKRNYIRPGIKMKPRFETMEEKQRDPRSGHGGPGPAKYNCSIPTGGQVFMVLPFKESKLVAGSADHPPAGQRVLREAWTRHLRSRESASDVPAGAVEAKDGELQASPRPIQCGYVTSKAWLAAVGASVGDLHASDQALLFEALASQAIVSPALANYEQVWRGWEEIWLSKMQMPRSTHFADLAELLPEMGEECTQDATIGQSPWSAPVLFVEKKIILDLLPTARHPASGTTRGDVQLKHNTWAESGYTVLVIPDKQWVKAAAEGEEGKSKSKWIKGKVEQLHKQFYIQNAGVQDSEVQTLLMSLKLGKTGINTDALNRLTALPVANQKRALQKFRNTRRDWVKNDSAWLIGIIKEEQSKPAESEQTDPEAAQTAMVSRPKEGWNREGRSLQQVKVGERLSGKVTNIWKDRVWVDVGLQKDASFIWKGDIKEISVGQTFRTIKVKRVDQKRDWVEVEPIIARNRSQSASPRFPLSNRPVGGWKHQEGKLLAELQIGETVTGKVTNVLRDRVWVNIGAEADVTFTKPKEEKLRVGDTVTGTIVEIDLKRRINNVKKEIVRIKRLEG</sequence>
<feature type="domain" description="S1 motif" evidence="2">
    <location>
        <begin position="520"/>
        <end position="579"/>
    </location>
</feature>
<name>A0ABP0Q201_9DINO</name>
<organism evidence="3 4">
    <name type="scientific">Durusdinium trenchii</name>
    <dbReference type="NCBI Taxonomy" id="1381693"/>
    <lineage>
        <taxon>Eukaryota</taxon>
        <taxon>Sar</taxon>
        <taxon>Alveolata</taxon>
        <taxon>Dinophyceae</taxon>
        <taxon>Suessiales</taxon>
        <taxon>Symbiodiniaceae</taxon>
        <taxon>Durusdinium</taxon>
    </lineage>
</organism>
<keyword evidence="4" id="KW-1185">Reference proteome</keyword>
<protein>
    <recommendedName>
        <fullName evidence="2">S1 motif domain-containing protein</fullName>
    </recommendedName>
</protein>